<accession>A0AC60NX34</accession>
<dbReference type="EMBL" id="JABSTQ010011414">
    <property type="protein sequence ID" value="KAG0411672.1"/>
    <property type="molecule type" value="Genomic_DNA"/>
</dbReference>
<keyword evidence="2" id="KW-1185">Reference proteome</keyword>
<name>A0AC60NX34_IXOPE</name>
<comment type="caution">
    <text evidence="1">The sequence shown here is derived from an EMBL/GenBank/DDBJ whole genome shotgun (WGS) entry which is preliminary data.</text>
</comment>
<evidence type="ECO:0000313" key="1">
    <source>
        <dbReference type="EMBL" id="KAG0411672.1"/>
    </source>
</evidence>
<organism evidence="1 2">
    <name type="scientific">Ixodes persulcatus</name>
    <name type="common">Taiga tick</name>
    <dbReference type="NCBI Taxonomy" id="34615"/>
    <lineage>
        <taxon>Eukaryota</taxon>
        <taxon>Metazoa</taxon>
        <taxon>Ecdysozoa</taxon>
        <taxon>Arthropoda</taxon>
        <taxon>Chelicerata</taxon>
        <taxon>Arachnida</taxon>
        <taxon>Acari</taxon>
        <taxon>Parasitiformes</taxon>
        <taxon>Ixodida</taxon>
        <taxon>Ixodoidea</taxon>
        <taxon>Ixodidae</taxon>
        <taxon>Ixodinae</taxon>
        <taxon>Ixodes</taxon>
    </lineage>
</organism>
<reference evidence="1 2" key="1">
    <citation type="journal article" date="2020" name="Cell">
        <title>Large-Scale Comparative Analyses of Tick Genomes Elucidate Their Genetic Diversity and Vector Capacities.</title>
        <authorList>
            <consortium name="Tick Genome and Microbiome Consortium (TIGMIC)"/>
            <person name="Jia N."/>
            <person name="Wang J."/>
            <person name="Shi W."/>
            <person name="Du L."/>
            <person name="Sun Y."/>
            <person name="Zhan W."/>
            <person name="Jiang J.F."/>
            <person name="Wang Q."/>
            <person name="Zhang B."/>
            <person name="Ji P."/>
            <person name="Bell-Sakyi L."/>
            <person name="Cui X.M."/>
            <person name="Yuan T.T."/>
            <person name="Jiang B.G."/>
            <person name="Yang W.F."/>
            <person name="Lam T.T."/>
            <person name="Chang Q.C."/>
            <person name="Ding S.J."/>
            <person name="Wang X.J."/>
            <person name="Zhu J.G."/>
            <person name="Ruan X.D."/>
            <person name="Zhao L."/>
            <person name="Wei J.T."/>
            <person name="Ye R.Z."/>
            <person name="Que T.C."/>
            <person name="Du C.H."/>
            <person name="Zhou Y.H."/>
            <person name="Cheng J.X."/>
            <person name="Dai P.F."/>
            <person name="Guo W.B."/>
            <person name="Han X.H."/>
            <person name="Huang E.J."/>
            <person name="Li L.F."/>
            <person name="Wei W."/>
            <person name="Gao Y.C."/>
            <person name="Liu J.Z."/>
            <person name="Shao H.Z."/>
            <person name="Wang X."/>
            <person name="Wang C.C."/>
            <person name="Yang T.C."/>
            <person name="Huo Q.B."/>
            <person name="Li W."/>
            <person name="Chen H.Y."/>
            <person name="Chen S.E."/>
            <person name="Zhou L.G."/>
            <person name="Ni X.B."/>
            <person name="Tian J.H."/>
            <person name="Sheng Y."/>
            <person name="Liu T."/>
            <person name="Pan Y.S."/>
            <person name="Xia L.Y."/>
            <person name="Li J."/>
            <person name="Zhao F."/>
            <person name="Cao W.C."/>
        </authorList>
    </citation>
    <scope>NUCLEOTIDE SEQUENCE [LARGE SCALE GENOMIC DNA]</scope>
    <source>
        <strain evidence="1">Iper-2018</strain>
    </source>
</reference>
<evidence type="ECO:0000313" key="2">
    <source>
        <dbReference type="Proteomes" id="UP000805193"/>
    </source>
</evidence>
<gene>
    <name evidence="1" type="ORF">HPB47_011193</name>
</gene>
<sequence length="135" mass="14585">MQLNGRGRSVLRFERKVGPLSRNTRARPRALARPLNARARRRRSSSVKRTDRFFTRQDGTLEHGRIIITPPSPSPLPVLVAAEVLVFAHLFPTTGSSCGSVNVVVVIVVVVLVVAIDCVAAVLVPVLCAATVGVR</sequence>
<dbReference type="Proteomes" id="UP000805193">
    <property type="component" value="Unassembled WGS sequence"/>
</dbReference>
<protein>
    <submittedName>
        <fullName evidence="1">Uncharacterized protein</fullName>
    </submittedName>
</protein>
<proteinExistence type="predicted"/>